<keyword evidence="2" id="KW-1185">Reference proteome</keyword>
<protein>
    <submittedName>
        <fullName evidence="1">Uncharacterized protein</fullName>
    </submittedName>
</protein>
<dbReference type="Proteomes" id="UP001234297">
    <property type="component" value="Chromosome 7"/>
</dbReference>
<gene>
    <name evidence="1" type="ORF">MRB53_023364</name>
</gene>
<sequence length="82" mass="9350">MSKGLQARGRRKEVFLPEHCQRKSRTAWRCEAVCFHVSDALPERELRCLLEKIGATSCSQRHLSVFTSLTHSWTESTGACRS</sequence>
<name>A0ACC2L969_PERAE</name>
<evidence type="ECO:0000313" key="1">
    <source>
        <dbReference type="EMBL" id="KAJ8630041.1"/>
    </source>
</evidence>
<accession>A0ACC2L969</accession>
<reference evidence="1 2" key="1">
    <citation type="journal article" date="2022" name="Hortic Res">
        <title>A haplotype resolved chromosomal level avocado genome allows analysis of novel avocado genes.</title>
        <authorList>
            <person name="Nath O."/>
            <person name="Fletcher S.J."/>
            <person name="Hayward A."/>
            <person name="Shaw L.M."/>
            <person name="Masouleh A.K."/>
            <person name="Furtado A."/>
            <person name="Henry R.J."/>
            <person name="Mitter N."/>
        </authorList>
    </citation>
    <scope>NUCLEOTIDE SEQUENCE [LARGE SCALE GENOMIC DNA]</scope>
    <source>
        <strain evidence="2">cv. Hass</strain>
    </source>
</reference>
<evidence type="ECO:0000313" key="2">
    <source>
        <dbReference type="Proteomes" id="UP001234297"/>
    </source>
</evidence>
<organism evidence="1 2">
    <name type="scientific">Persea americana</name>
    <name type="common">Avocado</name>
    <dbReference type="NCBI Taxonomy" id="3435"/>
    <lineage>
        <taxon>Eukaryota</taxon>
        <taxon>Viridiplantae</taxon>
        <taxon>Streptophyta</taxon>
        <taxon>Embryophyta</taxon>
        <taxon>Tracheophyta</taxon>
        <taxon>Spermatophyta</taxon>
        <taxon>Magnoliopsida</taxon>
        <taxon>Magnoliidae</taxon>
        <taxon>Laurales</taxon>
        <taxon>Lauraceae</taxon>
        <taxon>Persea</taxon>
    </lineage>
</organism>
<proteinExistence type="predicted"/>
<comment type="caution">
    <text evidence="1">The sequence shown here is derived from an EMBL/GenBank/DDBJ whole genome shotgun (WGS) entry which is preliminary data.</text>
</comment>
<dbReference type="EMBL" id="CM056815">
    <property type="protein sequence ID" value="KAJ8630041.1"/>
    <property type="molecule type" value="Genomic_DNA"/>
</dbReference>